<evidence type="ECO:0000313" key="2">
    <source>
        <dbReference type="EMBL" id="VEL27034.1"/>
    </source>
</evidence>
<evidence type="ECO:0000313" key="3">
    <source>
        <dbReference type="Proteomes" id="UP000784294"/>
    </source>
</evidence>
<accession>A0A448X3N5</accession>
<reference evidence="2" key="1">
    <citation type="submission" date="2018-11" db="EMBL/GenBank/DDBJ databases">
        <authorList>
            <consortium name="Pathogen Informatics"/>
        </authorList>
    </citation>
    <scope>NUCLEOTIDE SEQUENCE</scope>
</reference>
<gene>
    <name evidence="2" type="ORF">PXEA_LOCUS20474</name>
</gene>
<keyword evidence="3" id="KW-1185">Reference proteome</keyword>
<feature type="region of interest" description="Disordered" evidence="1">
    <location>
        <begin position="1"/>
        <end position="47"/>
    </location>
</feature>
<dbReference type="EMBL" id="CAAALY010084428">
    <property type="protein sequence ID" value="VEL27034.1"/>
    <property type="molecule type" value="Genomic_DNA"/>
</dbReference>
<organism evidence="2 3">
    <name type="scientific">Protopolystoma xenopodis</name>
    <dbReference type="NCBI Taxonomy" id="117903"/>
    <lineage>
        <taxon>Eukaryota</taxon>
        <taxon>Metazoa</taxon>
        <taxon>Spiralia</taxon>
        <taxon>Lophotrochozoa</taxon>
        <taxon>Platyhelminthes</taxon>
        <taxon>Monogenea</taxon>
        <taxon>Polyopisthocotylea</taxon>
        <taxon>Polystomatidea</taxon>
        <taxon>Polystomatidae</taxon>
        <taxon>Protopolystoma</taxon>
    </lineage>
</organism>
<evidence type="ECO:0000256" key="1">
    <source>
        <dbReference type="SAM" id="MobiDB-lite"/>
    </source>
</evidence>
<dbReference type="AlphaFoldDB" id="A0A448X3N5"/>
<proteinExistence type="predicted"/>
<comment type="caution">
    <text evidence="2">The sequence shown here is derived from an EMBL/GenBank/DDBJ whole genome shotgun (WGS) entry which is preliminary data.</text>
</comment>
<name>A0A448X3N5_9PLAT</name>
<dbReference type="Proteomes" id="UP000784294">
    <property type="component" value="Unassembled WGS sequence"/>
</dbReference>
<sequence>MPVLPKQNEGPDRGRRRQPINQSQHSSRIDMHTTKRKSQQVGERSIS</sequence>
<protein>
    <submittedName>
        <fullName evidence="2">Uncharacterized protein</fullName>
    </submittedName>
</protein>